<dbReference type="EMBL" id="KZ613940">
    <property type="protein sequence ID" value="PMD44839.1"/>
    <property type="molecule type" value="Genomic_DNA"/>
</dbReference>
<protein>
    <recommendedName>
        <fullName evidence="3">Cupin 2 conserved barrel domain-containing protein</fullName>
    </recommendedName>
</protein>
<keyword evidence="2" id="KW-1185">Reference proteome</keyword>
<evidence type="ECO:0000313" key="2">
    <source>
        <dbReference type="Proteomes" id="UP000235786"/>
    </source>
</evidence>
<dbReference type="OrthoDB" id="504210at2759"/>
<evidence type="ECO:0000313" key="1">
    <source>
        <dbReference type="EMBL" id="PMD44839.1"/>
    </source>
</evidence>
<dbReference type="InterPro" id="IPR014710">
    <property type="entry name" value="RmlC-like_jellyroll"/>
</dbReference>
<dbReference type="SUPFAM" id="SSF51182">
    <property type="entry name" value="RmlC-like cupins"/>
    <property type="match status" value="1"/>
</dbReference>
<reference evidence="1 2" key="1">
    <citation type="submission" date="2016-04" db="EMBL/GenBank/DDBJ databases">
        <title>A degradative enzymes factory behind the ericoid mycorrhizal symbiosis.</title>
        <authorList>
            <consortium name="DOE Joint Genome Institute"/>
            <person name="Martino E."/>
            <person name="Morin E."/>
            <person name="Grelet G."/>
            <person name="Kuo A."/>
            <person name="Kohler A."/>
            <person name="Daghino S."/>
            <person name="Barry K."/>
            <person name="Choi C."/>
            <person name="Cichocki N."/>
            <person name="Clum A."/>
            <person name="Copeland A."/>
            <person name="Hainaut M."/>
            <person name="Haridas S."/>
            <person name="Labutti K."/>
            <person name="Lindquist E."/>
            <person name="Lipzen A."/>
            <person name="Khouja H.-R."/>
            <person name="Murat C."/>
            <person name="Ohm R."/>
            <person name="Olson A."/>
            <person name="Spatafora J."/>
            <person name="Veneault-Fourrey C."/>
            <person name="Henrissat B."/>
            <person name="Grigoriev I."/>
            <person name="Martin F."/>
            <person name="Perotto S."/>
        </authorList>
    </citation>
    <scope>NUCLEOTIDE SEQUENCE [LARGE SCALE GENOMIC DNA]</scope>
    <source>
        <strain evidence="1 2">F</strain>
    </source>
</reference>
<accession>A0A2J6S233</accession>
<organism evidence="1 2">
    <name type="scientific">Hyaloscypha variabilis (strain UAMH 11265 / GT02V1 / F)</name>
    <name type="common">Meliniomyces variabilis</name>
    <dbReference type="NCBI Taxonomy" id="1149755"/>
    <lineage>
        <taxon>Eukaryota</taxon>
        <taxon>Fungi</taxon>
        <taxon>Dikarya</taxon>
        <taxon>Ascomycota</taxon>
        <taxon>Pezizomycotina</taxon>
        <taxon>Leotiomycetes</taxon>
        <taxon>Helotiales</taxon>
        <taxon>Hyaloscyphaceae</taxon>
        <taxon>Hyaloscypha</taxon>
        <taxon>Hyaloscypha variabilis</taxon>
    </lineage>
</organism>
<dbReference type="Proteomes" id="UP000235786">
    <property type="component" value="Unassembled WGS sequence"/>
</dbReference>
<gene>
    <name evidence="1" type="ORF">L207DRAFT_451584</name>
</gene>
<dbReference type="InterPro" id="IPR011051">
    <property type="entry name" value="RmlC_Cupin_sf"/>
</dbReference>
<dbReference type="Gene3D" id="2.60.120.10">
    <property type="entry name" value="Jelly Rolls"/>
    <property type="match status" value="1"/>
</dbReference>
<name>A0A2J6S233_HYAVF</name>
<evidence type="ECO:0008006" key="3">
    <source>
        <dbReference type="Google" id="ProtNLM"/>
    </source>
</evidence>
<proteinExistence type="predicted"/>
<dbReference type="AlphaFoldDB" id="A0A2J6S233"/>
<sequence length="188" mass="21178">MASQIVEFEPINVGKGCILRFFADYSKPEGDVDRFWMEATYDGKPDSELFDIIPHWHKYHDEVMEVKEGRMKFTVDGVEHILTPESGRLLIPRRCVHSGSSFPGEPAVVIEKTVPNGELKGLFFADLFQDGTPPGFLLAMRSYYEGDGYVPLPGNMRWLDELFVNVVGFIATFFAPKKPSSLRKKGAA</sequence>